<dbReference type="InterPro" id="IPR005496">
    <property type="entry name" value="Integral_membrane_TerC"/>
</dbReference>
<evidence type="ECO:0000256" key="2">
    <source>
        <dbReference type="ARBA" id="ARBA00007511"/>
    </source>
</evidence>
<reference evidence="9 10" key="1">
    <citation type="submission" date="2018-10" db="EMBL/GenBank/DDBJ databases">
        <title>Iterative Subtractive Binning of Freshwater Chronoseries Metagenomes Recovers Nearly Complete Genomes from over Four Hundred Novel Species.</title>
        <authorList>
            <person name="Rodriguez-R L.M."/>
            <person name="Tsementzi D."/>
            <person name="Luo C."/>
            <person name="Konstantinidis K.T."/>
        </authorList>
    </citation>
    <scope>NUCLEOTIDE SEQUENCE [LARGE SCALE GENOMIC DNA]</scope>
    <source>
        <strain evidence="9">WB7_2B_003</strain>
        <strain evidence="7">WB7_6_001</strain>
        <strain evidence="8">WB8_1A_003</strain>
    </source>
</reference>
<dbReference type="Proteomes" id="UP000572953">
    <property type="component" value="Unassembled WGS sequence"/>
</dbReference>
<comment type="similarity">
    <text evidence="2">Belongs to the TerC family.</text>
</comment>
<feature type="transmembrane region" description="Helical" evidence="6">
    <location>
        <begin position="173"/>
        <end position="191"/>
    </location>
</feature>
<dbReference type="Proteomes" id="UP000699985">
    <property type="component" value="Unassembled WGS sequence"/>
</dbReference>
<dbReference type="Proteomes" id="UP000713222">
    <property type="component" value="Unassembled WGS sequence"/>
</dbReference>
<evidence type="ECO:0000256" key="4">
    <source>
        <dbReference type="ARBA" id="ARBA00022989"/>
    </source>
</evidence>
<dbReference type="EMBL" id="RGGN01000091">
    <property type="protein sequence ID" value="NCU63016.1"/>
    <property type="molecule type" value="Genomic_DNA"/>
</dbReference>
<keyword evidence="4 6" id="KW-1133">Transmembrane helix</keyword>
<dbReference type="EMBL" id="RGET01000003">
    <property type="protein sequence ID" value="NBN87583.1"/>
    <property type="molecule type" value="Genomic_DNA"/>
</dbReference>
<comment type="subcellular location">
    <subcellularLocation>
        <location evidence="1">Membrane</location>
        <topology evidence="1">Multi-pass membrane protein</topology>
    </subcellularLocation>
</comment>
<dbReference type="AlphaFoldDB" id="A0A845S9W5"/>
<feature type="transmembrane region" description="Helical" evidence="6">
    <location>
        <begin position="143"/>
        <end position="166"/>
    </location>
</feature>
<evidence type="ECO:0000313" key="9">
    <source>
        <dbReference type="EMBL" id="NCU63016.1"/>
    </source>
</evidence>
<keyword evidence="5 6" id="KW-0472">Membrane</keyword>
<name>A0A845S9W5_9PROT</name>
<organism evidence="9 10">
    <name type="scientific">Candidatus Fonsibacter lacus</name>
    <dbReference type="NCBI Taxonomy" id="2576439"/>
    <lineage>
        <taxon>Bacteria</taxon>
        <taxon>Pseudomonadati</taxon>
        <taxon>Pseudomonadota</taxon>
        <taxon>Alphaproteobacteria</taxon>
        <taxon>Candidatus Pelagibacterales</taxon>
        <taxon>Candidatus Pelagibacterales incertae sedis</taxon>
        <taxon>Candidatus Fonsibacter</taxon>
    </lineage>
</organism>
<dbReference type="InterPro" id="IPR022301">
    <property type="entry name" value="Integral_membrane_YjbE"/>
</dbReference>
<gene>
    <name evidence="7" type="ORF">EBV32_00595</name>
    <name evidence="9" type="ORF">EBV78_02860</name>
    <name evidence="8" type="ORF">EBX29_03240</name>
</gene>
<protein>
    <submittedName>
        <fullName evidence="9">TerC family protein</fullName>
    </submittedName>
</protein>
<evidence type="ECO:0000256" key="6">
    <source>
        <dbReference type="SAM" id="Phobius"/>
    </source>
</evidence>
<dbReference type="NCBIfam" id="TIGR03717">
    <property type="entry name" value="R_switched_YjbE"/>
    <property type="match status" value="1"/>
</dbReference>
<dbReference type="PANTHER" id="PTHR30238:SF4">
    <property type="entry name" value="SLL1022 PROTEIN"/>
    <property type="match status" value="1"/>
</dbReference>
<sequence length="202" mass="22522">MNIFSQETLIFLEIILVNVILSGDNAIVIGMVASQFEGSLRKKILIYGTLVAILMRLVFTGVVTYLLQFQGVKLIGGLLLLWIVYKLYQDVIKEKESEDNNKFVVKETERSKLGKAILTVALADITLSLDNVLGVAGAAKGHYWALMFGLTLSIVIMATLANLISIYIKKFKWIAWIGLLAILWVACELIYEDSIVLAAKYF</sequence>
<evidence type="ECO:0000256" key="5">
    <source>
        <dbReference type="ARBA" id="ARBA00023136"/>
    </source>
</evidence>
<dbReference type="Pfam" id="PF03741">
    <property type="entry name" value="TerC"/>
    <property type="match status" value="1"/>
</dbReference>
<dbReference type="EMBL" id="RGMI01000156">
    <property type="protein sequence ID" value="NCU50765.1"/>
    <property type="molecule type" value="Genomic_DNA"/>
</dbReference>
<evidence type="ECO:0000313" key="10">
    <source>
        <dbReference type="Proteomes" id="UP000572953"/>
    </source>
</evidence>
<comment type="caution">
    <text evidence="9">The sequence shown here is derived from an EMBL/GenBank/DDBJ whole genome shotgun (WGS) entry which is preliminary data.</text>
</comment>
<accession>A0A845S9W5</accession>
<feature type="transmembrane region" description="Helical" evidence="6">
    <location>
        <begin position="44"/>
        <end position="65"/>
    </location>
</feature>
<evidence type="ECO:0000313" key="8">
    <source>
        <dbReference type="EMBL" id="NCU50765.1"/>
    </source>
</evidence>
<dbReference type="PANTHER" id="PTHR30238">
    <property type="entry name" value="MEMBRANE BOUND PREDICTED REDOX MODULATOR"/>
    <property type="match status" value="1"/>
</dbReference>
<proteinExistence type="inferred from homology"/>
<evidence type="ECO:0000313" key="7">
    <source>
        <dbReference type="EMBL" id="NBN87583.1"/>
    </source>
</evidence>
<evidence type="ECO:0000256" key="1">
    <source>
        <dbReference type="ARBA" id="ARBA00004141"/>
    </source>
</evidence>
<dbReference type="GO" id="GO:0016020">
    <property type="term" value="C:membrane"/>
    <property type="evidence" value="ECO:0007669"/>
    <property type="project" value="UniProtKB-SubCell"/>
</dbReference>
<feature type="transmembrane region" description="Helical" evidence="6">
    <location>
        <begin position="12"/>
        <end position="32"/>
    </location>
</feature>
<evidence type="ECO:0000256" key="3">
    <source>
        <dbReference type="ARBA" id="ARBA00022692"/>
    </source>
</evidence>
<keyword evidence="3 6" id="KW-0812">Transmembrane</keyword>